<proteinExistence type="inferred from homology"/>
<evidence type="ECO:0000256" key="6">
    <source>
        <dbReference type="ARBA" id="ARBA00023242"/>
    </source>
</evidence>
<feature type="compositionally biased region" description="Basic and acidic residues" evidence="8">
    <location>
        <begin position="389"/>
        <end position="403"/>
    </location>
</feature>
<name>A0AAQ3JSV8_9LILI</name>
<dbReference type="GO" id="GO:0005654">
    <property type="term" value="C:nucleoplasm"/>
    <property type="evidence" value="ECO:0007669"/>
    <property type="project" value="UniProtKB-SubCell"/>
</dbReference>
<feature type="compositionally biased region" description="Low complexity" evidence="8">
    <location>
        <begin position="474"/>
        <end position="488"/>
    </location>
</feature>
<dbReference type="GO" id="GO:0008270">
    <property type="term" value="F:zinc ion binding"/>
    <property type="evidence" value="ECO:0007669"/>
    <property type="project" value="UniProtKB-KW"/>
</dbReference>
<feature type="domain" description="CCHC-type" evidence="9">
    <location>
        <begin position="263"/>
        <end position="279"/>
    </location>
</feature>
<dbReference type="GO" id="GO:0003723">
    <property type="term" value="F:RNA binding"/>
    <property type="evidence" value="ECO:0007669"/>
    <property type="project" value="TreeGrafter"/>
</dbReference>
<feature type="compositionally biased region" description="Polar residues" evidence="8">
    <location>
        <begin position="424"/>
        <end position="435"/>
    </location>
</feature>
<evidence type="ECO:0000256" key="8">
    <source>
        <dbReference type="SAM" id="MobiDB-lite"/>
    </source>
</evidence>
<evidence type="ECO:0000256" key="1">
    <source>
        <dbReference type="ARBA" id="ARBA00004642"/>
    </source>
</evidence>
<dbReference type="PANTHER" id="PTHR13316:SF0">
    <property type="entry name" value="ZINC FINGER CCHC DOMAIN-CONTAINING PROTEIN 8"/>
    <property type="match status" value="1"/>
</dbReference>
<feature type="region of interest" description="Disordered" evidence="8">
    <location>
        <begin position="375"/>
        <end position="567"/>
    </location>
</feature>
<sequence>MGSDDFISLESPSPSISNDKDNGEIKEMESRNTGTVSPARVFHVKLDPCGSDNSEAIAGHGDQGDDPNVLDMDLEDDIPQQPPVLYERTVLFRSSTVEQCNVGSKQVEDAVADTNLNNGTSKKHLLDESSIAGVKRARVAYIEKQPSVRVIFSSLTRESKRKLMELMQQWSQWQAKHQLSSSEFEDVFVENGEETYFPALHVGSRRSDVVSFWVDNQARQEVDKDKTQYDAEVPLYDREYMLGSTSVGGSNGPDGIETLGASRCFNCGSYSHALKECPRPRDNIAISNARKMHNSRRNQTAGTRLQARYYQKTPGKFDDLRAGVLGPETRECLGIGEHDPPPWLNRMREIGYPPGYMDVENEDQPSGITIYADEEAKEEATEEYEDGELPERSEPEPPQKKMTVEFPGINAPIPENADHRRWAASSTGSGSNSFRNRTHHPQNHSSDHNRGNYYEQKRSLDLRDDGMRDVEHMYSSSYPGYSPRYSPYNSLGRSLSDRGWRSPLHETSPTHSPHSPHLFSSSQQSPRDQYHSRSHDYLSNESSNSRMPDSSSERTHDKHHHRYHNWR</sequence>
<gene>
    <name evidence="10" type="ORF">Cni_G02883</name>
</gene>
<keyword evidence="3" id="KW-0479">Metal-binding</keyword>
<comment type="subcellular location">
    <subcellularLocation>
        <location evidence="1">Nucleus</location>
        <location evidence="1">Nucleoplasm</location>
    </subcellularLocation>
</comment>
<feature type="compositionally biased region" description="Basic and acidic residues" evidence="8">
    <location>
        <begin position="445"/>
        <end position="472"/>
    </location>
</feature>
<reference evidence="10 11" key="1">
    <citation type="submission" date="2023-10" db="EMBL/GenBank/DDBJ databases">
        <title>Chromosome-scale genome assembly provides insights into flower coloration mechanisms of Canna indica.</title>
        <authorList>
            <person name="Li C."/>
        </authorList>
    </citation>
    <scope>NUCLEOTIDE SEQUENCE [LARGE SCALE GENOMIC DNA]</scope>
    <source>
        <tissue evidence="10">Flower</tissue>
    </source>
</reference>
<keyword evidence="5" id="KW-0862">Zinc</keyword>
<keyword evidence="6" id="KW-0539">Nucleus</keyword>
<feature type="compositionally biased region" description="Basic and acidic residues" evidence="8">
    <location>
        <begin position="528"/>
        <end position="538"/>
    </location>
</feature>
<dbReference type="InterPro" id="IPR052115">
    <property type="entry name" value="NEXT_complex_subunit_ZCCHC8"/>
</dbReference>
<dbReference type="Proteomes" id="UP001327560">
    <property type="component" value="Chromosome 1"/>
</dbReference>
<evidence type="ECO:0000313" key="10">
    <source>
        <dbReference type="EMBL" id="WOK94181.1"/>
    </source>
</evidence>
<dbReference type="EMBL" id="CP136890">
    <property type="protein sequence ID" value="WOK94181.1"/>
    <property type="molecule type" value="Genomic_DNA"/>
</dbReference>
<feature type="compositionally biased region" description="Low complexity" evidence="8">
    <location>
        <begin position="505"/>
        <end position="526"/>
    </location>
</feature>
<dbReference type="InterPro" id="IPR001878">
    <property type="entry name" value="Znf_CCHC"/>
</dbReference>
<organism evidence="10 11">
    <name type="scientific">Canna indica</name>
    <name type="common">Indian-shot</name>
    <dbReference type="NCBI Taxonomy" id="4628"/>
    <lineage>
        <taxon>Eukaryota</taxon>
        <taxon>Viridiplantae</taxon>
        <taxon>Streptophyta</taxon>
        <taxon>Embryophyta</taxon>
        <taxon>Tracheophyta</taxon>
        <taxon>Spermatophyta</taxon>
        <taxon>Magnoliopsida</taxon>
        <taxon>Liliopsida</taxon>
        <taxon>Zingiberales</taxon>
        <taxon>Cannaceae</taxon>
        <taxon>Canna</taxon>
    </lineage>
</organism>
<dbReference type="InterPro" id="IPR006568">
    <property type="entry name" value="PSP_pro-rich"/>
</dbReference>
<evidence type="ECO:0000256" key="5">
    <source>
        <dbReference type="ARBA" id="ARBA00022833"/>
    </source>
</evidence>
<keyword evidence="11" id="KW-1185">Reference proteome</keyword>
<evidence type="ECO:0000256" key="4">
    <source>
        <dbReference type="ARBA" id="ARBA00022771"/>
    </source>
</evidence>
<dbReference type="SMART" id="SM00581">
    <property type="entry name" value="PSP"/>
    <property type="match status" value="1"/>
</dbReference>
<dbReference type="PROSITE" id="PS50158">
    <property type="entry name" value="ZF_CCHC"/>
    <property type="match status" value="1"/>
</dbReference>
<evidence type="ECO:0000259" key="9">
    <source>
        <dbReference type="PROSITE" id="PS50158"/>
    </source>
</evidence>
<feature type="compositionally biased region" description="Basic and acidic residues" evidence="8">
    <location>
        <begin position="18"/>
        <end position="30"/>
    </location>
</feature>
<feature type="compositionally biased region" description="Polar residues" evidence="8">
    <location>
        <begin position="539"/>
        <end position="550"/>
    </location>
</feature>
<evidence type="ECO:0000256" key="7">
    <source>
        <dbReference type="PROSITE-ProRule" id="PRU00047"/>
    </source>
</evidence>
<accession>A0AAQ3JSV8</accession>
<keyword evidence="4 7" id="KW-0863">Zinc-finger</keyword>
<feature type="compositionally biased region" description="Basic and acidic residues" evidence="8">
    <location>
        <begin position="495"/>
        <end position="504"/>
    </location>
</feature>
<dbReference type="GO" id="GO:0071013">
    <property type="term" value="C:catalytic step 2 spliceosome"/>
    <property type="evidence" value="ECO:0007669"/>
    <property type="project" value="TreeGrafter"/>
</dbReference>
<dbReference type="Pfam" id="PF04046">
    <property type="entry name" value="PSP"/>
    <property type="match status" value="1"/>
</dbReference>
<evidence type="ECO:0000256" key="3">
    <source>
        <dbReference type="ARBA" id="ARBA00022723"/>
    </source>
</evidence>
<protein>
    <submittedName>
        <fullName evidence="10">Zinc finger CCHC domain-containing protein 8</fullName>
    </submittedName>
</protein>
<evidence type="ECO:0000256" key="2">
    <source>
        <dbReference type="ARBA" id="ARBA00007497"/>
    </source>
</evidence>
<feature type="compositionally biased region" description="Basic residues" evidence="8">
    <location>
        <begin position="557"/>
        <end position="567"/>
    </location>
</feature>
<evidence type="ECO:0000313" key="11">
    <source>
        <dbReference type="Proteomes" id="UP001327560"/>
    </source>
</evidence>
<dbReference type="PANTHER" id="PTHR13316">
    <property type="entry name" value="ZINC FINGER, CCHC DOMAIN CONTAINING 8"/>
    <property type="match status" value="1"/>
</dbReference>
<feature type="region of interest" description="Disordered" evidence="8">
    <location>
        <begin position="1"/>
        <end position="39"/>
    </location>
</feature>
<comment type="similarity">
    <text evidence="2">Belongs to the ZCCHC8 family.</text>
</comment>
<feature type="compositionally biased region" description="Acidic residues" evidence="8">
    <location>
        <begin position="375"/>
        <end position="388"/>
    </location>
</feature>
<dbReference type="AlphaFoldDB" id="A0AAQ3JSV8"/>